<dbReference type="CDD" id="cd06260">
    <property type="entry name" value="DUF820-like"/>
    <property type="match status" value="1"/>
</dbReference>
<gene>
    <name evidence="2" type="ORF">SRB5_70910</name>
</gene>
<comment type="caution">
    <text evidence="2">The sequence shown here is derived from an EMBL/GenBank/DDBJ whole genome shotgun (WGS) entry which is preliminary data.</text>
</comment>
<protein>
    <recommendedName>
        <fullName evidence="1">Putative restriction endonuclease domain-containing protein</fullName>
    </recommendedName>
</protein>
<dbReference type="Gene3D" id="3.90.1570.10">
    <property type="entry name" value="tt1808, chain A"/>
    <property type="match status" value="1"/>
</dbReference>
<evidence type="ECO:0000313" key="2">
    <source>
        <dbReference type="EMBL" id="MQY16888.1"/>
    </source>
</evidence>
<evidence type="ECO:0000259" key="1">
    <source>
        <dbReference type="Pfam" id="PF05685"/>
    </source>
</evidence>
<dbReference type="RefSeq" id="WP_153457954.1">
    <property type="nucleotide sequence ID" value="NZ_WEGJ01000083.1"/>
</dbReference>
<dbReference type="Proteomes" id="UP000466345">
    <property type="component" value="Unassembled WGS sequence"/>
</dbReference>
<evidence type="ECO:0000313" key="3">
    <source>
        <dbReference type="Proteomes" id="UP000466345"/>
    </source>
</evidence>
<accession>A0A7K0CTX9</accession>
<dbReference type="Pfam" id="PF05685">
    <property type="entry name" value="Uma2"/>
    <property type="match status" value="1"/>
</dbReference>
<dbReference type="InterPro" id="IPR012296">
    <property type="entry name" value="Nuclease_put_TT1808"/>
</dbReference>
<dbReference type="PANTHER" id="PTHR35400">
    <property type="entry name" value="SLR1083 PROTEIN"/>
    <property type="match status" value="1"/>
</dbReference>
<dbReference type="PANTHER" id="PTHR35400:SF3">
    <property type="entry name" value="SLL1072 PROTEIN"/>
    <property type="match status" value="1"/>
</dbReference>
<feature type="domain" description="Putative restriction endonuclease" evidence="1">
    <location>
        <begin position="14"/>
        <end position="182"/>
    </location>
</feature>
<dbReference type="InterPro" id="IPR008538">
    <property type="entry name" value="Uma2"/>
</dbReference>
<organism evidence="2 3">
    <name type="scientific">Streptomyces smaragdinus</name>
    <dbReference type="NCBI Taxonomy" id="2585196"/>
    <lineage>
        <taxon>Bacteria</taxon>
        <taxon>Bacillati</taxon>
        <taxon>Actinomycetota</taxon>
        <taxon>Actinomycetes</taxon>
        <taxon>Kitasatosporales</taxon>
        <taxon>Streptomycetaceae</taxon>
        <taxon>Streptomyces</taxon>
    </lineage>
</organism>
<name>A0A7K0CTX9_9ACTN</name>
<dbReference type="EMBL" id="WEGJ01000083">
    <property type="protein sequence ID" value="MQY16888.1"/>
    <property type="molecule type" value="Genomic_DNA"/>
</dbReference>
<dbReference type="InterPro" id="IPR011335">
    <property type="entry name" value="Restrct_endonuc-II-like"/>
</dbReference>
<keyword evidence="3" id="KW-1185">Reference proteome</keyword>
<reference evidence="2 3" key="1">
    <citation type="submission" date="2019-10" db="EMBL/GenBank/DDBJ databases">
        <title>Streptomyces smaragdinus sp. nov. and Streptomyces fabii sp. nov., isolated from the gut of fungus growing-termite Macrotermes natalensis.</title>
        <authorList>
            <person name="Schwitalla J."/>
            <person name="Benndorf R."/>
            <person name="Martin K."/>
            <person name="De Beer W."/>
            <person name="Kaster A.-K."/>
            <person name="Vollmers J."/>
            <person name="Poulsen M."/>
            <person name="Beemelmanns C."/>
        </authorList>
    </citation>
    <scope>NUCLEOTIDE SEQUENCE [LARGE SCALE GENOMIC DNA]</scope>
    <source>
        <strain evidence="2 3">RB5</strain>
    </source>
</reference>
<dbReference type="OrthoDB" id="4537149at2"/>
<dbReference type="SUPFAM" id="SSF52980">
    <property type="entry name" value="Restriction endonuclease-like"/>
    <property type="match status" value="1"/>
</dbReference>
<dbReference type="AlphaFoldDB" id="A0A7K0CTX9"/>
<proteinExistence type="predicted"/>
<sequence length="190" mass="21431">MTPSTTDRPEMSTDEFEEIALRAPETVWLEFLRGKLKVKPARDGNGCETVAWLNRYFLERLPELRLYQMRGLRVGSRGADRIRPDGVLAPYRHYIGTGEWAEPDGVLMIVEVISRDVDQRTRVEKSQGYAAAGIPVFLLVDRDAHSVTVHSDPEDGVYRSLTTRPYGTEVELPDPVGITLPTEQLKAYAD</sequence>